<keyword evidence="10" id="KW-1185">Reference proteome</keyword>
<dbReference type="EC" id="2.7.13.3" evidence="2"/>
<proteinExistence type="predicted"/>
<dbReference type="PATRIC" id="fig|176090.4.peg.179"/>
<dbReference type="SUPFAM" id="SSF47384">
    <property type="entry name" value="Homodimeric domain of signal transducing histidine kinase"/>
    <property type="match status" value="1"/>
</dbReference>
<feature type="transmembrane region" description="Helical" evidence="7">
    <location>
        <begin position="7"/>
        <end position="28"/>
    </location>
</feature>
<accession>A0A0A0DJ20</accession>
<dbReference type="AlphaFoldDB" id="A0A0A0DJ20"/>
<evidence type="ECO:0000256" key="4">
    <source>
        <dbReference type="ARBA" id="ARBA00022679"/>
    </source>
</evidence>
<dbReference type="InterPro" id="IPR003594">
    <property type="entry name" value="HATPase_dom"/>
</dbReference>
<dbReference type="PANTHER" id="PTHR43547">
    <property type="entry name" value="TWO-COMPONENT HISTIDINE KINASE"/>
    <property type="match status" value="1"/>
</dbReference>
<dbReference type="CDD" id="cd00082">
    <property type="entry name" value="HisKA"/>
    <property type="match status" value="1"/>
</dbReference>
<dbReference type="InterPro" id="IPR036890">
    <property type="entry name" value="HATPase_C_sf"/>
</dbReference>
<keyword evidence="7" id="KW-0812">Transmembrane</keyword>
<dbReference type="eggNOG" id="COG0642">
    <property type="taxonomic scope" value="Bacteria"/>
</dbReference>
<evidence type="ECO:0000256" key="7">
    <source>
        <dbReference type="SAM" id="Phobius"/>
    </source>
</evidence>
<evidence type="ECO:0000256" key="1">
    <source>
        <dbReference type="ARBA" id="ARBA00000085"/>
    </source>
</evidence>
<dbReference type="PANTHER" id="PTHR43547:SF2">
    <property type="entry name" value="HYBRID SIGNAL TRANSDUCTION HISTIDINE KINASE C"/>
    <property type="match status" value="1"/>
</dbReference>
<dbReference type="Gene3D" id="1.10.287.130">
    <property type="match status" value="1"/>
</dbReference>
<protein>
    <recommendedName>
        <fullName evidence="2">histidine kinase</fullName>
        <ecNumber evidence="2">2.7.13.3</ecNumber>
    </recommendedName>
</protein>
<comment type="caution">
    <text evidence="9">The sequence shown here is derived from an EMBL/GenBank/DDBJ whole genome shotgun (WGS) entry which is preliminary data.</text>
</comment>
<dbReference type="GO" id="GO:0000155">
    <property type="term" value="F:phosphorelay sensor kinase activity"/>
    <property type="evidence" value="ECO:0007669"/>
    <property type="project" value="InterPro"/>
</dbReference>
<evidence type="ECO:0000313" key="9">
    <source>
        <dbReference type="EMBL" id="KGM38025.1"/>
    </source>
</evidence>
<keyword evidence="7" id="KW-0472">Membrane</keyword>
<feature type="domain" description="Histidine kinase" evidence="8">
    <location>
        <begin position="203"/>
        <end position="411"/>
    </location>
</feature>
<keyword evidence="4 9" id="KW-0808">Transferase</keyword>
<dbReference type="SMART" id="SM00388">
    <property type="entry name" value="HisKA"/>
    <property type="match status" value="1"/>
</dbReference>
<dbReference type="Pfam" id="PF02518">
    <property type="entry name" value="HATPase_c"/>
    <property type="match status" value="1"/>
</dbReference>
<keyword evidence="6" id="KW-0902">Two-component regulatory system</keyword>
<keyword evidence="3" id="KW-0597">Phosphoprotein</keyword>
<dbReference type="PROSITE" id="PS50109">
    <property type="entry name" value="HIS_KIN"/>
    <property type="match status" value="1"/>
</dbReference>
<reference evidence="9 10" key="1">
    <citation type="submission" date="2014-06" db="EMBL/GenBank/DDBJ databases">
        <authorList>
            <person name="Teng J.L."/>
            <person name="Huang Y."/>
            <person name="Tse H."/>
            <person name="Lau S.K."/>
            <person name="Woo P.C."/>
        </authorList>
    </citation>
    <scope>NUCLEOTIDE SEQUENCE [LARGE SCALE GENOMIC DNA]</scope>
    <source>
        <strain evidence="9 10">HKU4</strain>
    </source>
</reference>
<organism evidence="9 10">
    <name type="scientific">Streptococcus sinensis</name>
    <dbReference type="NCBI Taxonomy" id="176090"/>
    <lineage>
        <taxon>Bacteria</taxon>
        <taxon>Bacillati</taxon>
        <taxon>Bacillota</taxon>
        <taxon>Bacilli</taxon>
        <taxon>Lactobacillales</taxon>
        <taxon>Streptococcaceae</taxon>
        <taxon>Streptococcus</taxon>
    </lineage>
</organism>
<dbReference type="InterPro" id="IPR005467">
    <property type="entry name" value="His_kinase_dom"/>
</dbReference>
<dbReference type="Proteomes" id="UP000030019">
    <property type="component" value="Unassembled WGS sequence"/>
</dbReference>
<sequence length="411" mass="46773">MFRKLRVRFILIASVAVTGILFFLVGALNSVRFLQTTGEIQAVLNILSDNQGEFPSVQATAQALDNDRISIDTIYQYRYYSAVFNEDGTVYSSNLNNISNLSQEQALKSAKSVVKQHRKNGIFTIGGQYYSYQVTRDSRTKRYLAVVLDSTKYLEDRNDFLWVSIRSALYSVIFFIVVISVVSSWAIRPYVRNYEKQKRFITNAGHELKTPLAIISANTELQELMTGENEWTESTKDQVNRLSNLINQMVSLARLEEQPDIALVDVDFSSLVQKAAQDFKSVAEKAGKDYHIRVQDGIHVKASQDELYELVSILIDNACKYCDEDGQIFVTLTKAKRRKRARLIVSNSYADGKNVDYSRFFDRFYREDESHNHKQAGYGIGLSMAESLVNLFKGKIAASYKKGFISFTILI</sequence>
<keyword evidence="7" id="KW-1133">Transmembrane helix</keyword>
<dbReference type="SUPFAM" id="SSF55874">
    <property type="entry name" value="ATPase domain of HSP90 chaperone/DNA topoisomerase II/histidine kinase"/>
    <property type="match status" value="1"/>
</dbReference>
<evidence type="ECO:0000256" key="3">
    <source>
        <dbReference type="ARBA" id="ARBA00022553"/>
    </source>
</evidence>
<dbReference type="Gene3D" id="3.30.565.10">
    <property type="entry name" value="Histidine kinase-like ATPase, C-terminal domain"/>
    <property type="match status" value="1"/>
</dbReference>
<evidence type="ECO:0000256" key="6">
    <source>
        <dbReference type="ARBA" id="ARBA00023012"/>
    </source>
</evidence>
<feature type="transmembrane region" description="Helical" evidence="7">
    <location>
        <begin position="168"/>
        <end position="191"/>
    </location>
</feature>
<evidence type="ECO:0000313" key="10">
    <source>
        <dbReference type="Proteomes" id="UP000030019"/>
    </source>
</evidence>
<comment type="catalytic activity">
    <reaction evidence="1">
        <text>ATP + protein L-histidine = ADP + protein N-phospho-L-histidine.</text>
        <dbReference type="EC" id="2.7.13.3"/>
    </reaction>
</comment>
<keyword evidence="5 9" id="KW-0418">Kinase</keyword>
<evidence type="ECO:0000256" key="5">
    <source>
        <dbReference type="ARBA" id="ARBA00022777"/>
    </source>
</evidence>
<dbReference type="InterPro" id="IPR003661">
    <property type="entry name" value="HisK_dim/P_dom"/>
</dbReference>
<evidence type="ECO:0000256" key="2">
    <source>
        <dbReference type="ARBA" id="ARBA00012438"/>
    </source>
</evidence>
<dbReference type="Pfam" id="PF00512">
    <property type="entry name" value="HisKA"/>
    <property type="match status" value="1"/>
</dbReference>
<gene>
    <name evidence="9" type="ORF">SSIN_0179</name>
</gene>
<dbReference type="EMBL" id="JPEN01000019">
    <property type="protein sequence ID" value="KGM38025.1"/>
    <property type="molecule type" value="Genomic_DNA"/>
</dbReference>
<dbReference type="STRING" id="176090.SSIN_0179"/>
<dbReference type="InterPro" id="IPR036097">
    <property type="entry name" value="HisK_dim/P_sf"/>
</dbReference>
<dbReference type="SMART" id="SM00387">
    <property type="entry name" value="HATPase_c"/>
    <property type="match status" value="1"/>
</dbReference>
<dbReference type="RefSeq" id="WP_037614654.1">
    <property type="nucleotide sequence ID" value="NZ_JPEN01000019.1"/>
</dbReference>
<evidence type="ECO:0000259" key="8">
    <source>
        <dbReference type="PROSITE" id="PS50109"/>
    </source>
</evidence>
<name>A0A0A0DJ20_9STRE</name>